<dbReference type="InterPro" id="IPR050679">
    <property type="entry name" value="Bact_HTH_transcr_reg"/>
</dbReference>
<dbReference type="PANTHER" id="PTHR44846:SF1">
    <property type="entry name" value="MANNOSYL-D-GLYCERATE TRANSPORT_METABOLISM SYSTEM REPRESSOR MNGR-RELATED"/>
    <property type="match status" value="1"/>
</dbReference>
<gene>
    <name evidence="5" type="ORF">DLM86_21610</name>
</gene>
<evidence type="ECO:0000313" key="6">
    <source>
        <dbReference type="Proteomes" id="UP000247476"/>
    </source>
</evidence>
<dbReference type="CDD" id="cd07377">
    <property type="entry name" value="WHTH_GntR"/>
    <property type="match status" value="1"/>
</dbReference>
<dbReference type="RefSeq" id="WP_110842153.1">
    <property type="nucleotide sequence ID" value="NZ_QJVJ01000010.1"/>
</dbReference>
<dbReference type="GO" id="GO:0003700">
    <property type="term" value="F:DNA-binding transcription factor activity"/>
    <property type="evidence" value="ECO:0007669"/>
    <property type="project" value="InterPro"/>
</dbReference>
<dbReference type="GO" id="GO:0045892">
    <property type="term" value="P:negative regulation of DNA-templated transcription"/>
    <property type="evidence" value="ECO:0007669"/>
    <property type="project" value="TreeGrafter"/>
</dbReference>
<dbReference type="EMBL" id="QJVJ01000010">
    <property type="protein sequence ID" value="PYI52083.1"/>
    <property type="molecule type" value="Genomic_DNA"/>
</dbReference>
<dbReference type="Pfam" id="PF00392">
    <property type="entry name" value="GntR"/>
    <property type="match status" value="1"/>
</dbReference>
<dbReference type="AlphaFoldDB" id="A0A2V5K3B6"/>
<dbReference type="OrthoDB" id="457376at2"/>
<comment type="caution">
    <text evidence="5">The sequence shown here is derived from an EMBL/GenBank/DDBJ whole genome shotgun (WGS) entry which is preliminary data.</text>
</comment>
<sequence length="249" mass="27691">MHSAPPFETGNSESAPLYERIARELEAELLSGRYRAGDRFGTERELQERFGVSRATVRKALEGLEADKRIVRVTGKGIVVAPFRLRVELPELLSFSEEMKKRGLVPGTRLIEARVKEPPEEVGSELGLADRERVLTLRRIRLGNGKPIAYTEAYVPESAGLSEADDYGGSLYDLLFAVSGRCVEEARQTIEADVADDHLARLLDVKPGAALLRFRRIGCCGDGLPLVYETGAARADRYSYEIRLKRNGR</sequence>
<protein>
    <submittedName>
        <fullName evidence="5">GntR family transcriptional regulator</fullName>
    </submittedName>
</protein>
<dbReference type="InterPro" id="IPR036390">
    <property type="entry name" value="WH_DNA-bd_sf"/>
</dbReference>
<dbReference type="InterPro" id="IPR011663">
    <property type="entry name" value="UTRA"/>
</dbReference>
<accession>A0A2V5K3B6</accession>
<evidence type="ECO:0000313" key="5">
    <source>
        <dbReference type="EMBL" id="PYI52083.1"/>
    </source>
</evidence>
<dbReference type="PROSITE" id="PS50949">
    <property type="entry name" value="HTH_GNTR"/>
    <property type="match status" value="1"/>
</dbReference>
<dbReference type="InterPro" id="IPR036388">
    <property type="entry name" value="WH-like_DNA-bd_sf"/>
</dbReference>
<evidence type="ECO:0000259" key="4">
    <source>
        <dbReference type="PROSITE" id="PS50949"/>
    </source>
</evidence>
<proteinExistence type="predicted"/>
<dbReference type="SUPFAM" id="SSF46785">
    <property type="entry name" value="Winged helix' DNA-binding domain"/>
    <property type="match status" value="1"/>
</dbReference>
<dbReference type="Pfam" id="PF07702">
    <property type="entry name" value="UTRA"/>
    <property type="match status" value="1"/>
</dbReference>
<name>A0A2V5K3B6_9BACL</name>
<dbReference type="InterPro" id="IPR028978">
    <property type="entry name" value="Chorismate_lyase_/UTRA_dom_sf"/>
</dbReference>
<evidence type="ECO:0000256" key="1">
    <source>
        <dbReference type="ARBA" id="ARBA00023015"/>
    </source>
</evidence>
<dbReference type="PRINTS" id="PR00035">
    <property type="entry name" value="HTHGNTR"/>
</dbReference>
<evidence type="ECO:0000256" key="2">
    <source>
        <dbReference type="ARBA" id="ARBA00023125"/>
    </source>
</evidence>
<dbReference type="PANTHER" id="PTHR44846">
    <property type="entry name" value="MANNOSYL-D-GLYCERATE TRANSPORT/METABOLISM SYSTEM REPRESSOR MNGR-RELATED"/>
    <property type="match status" value="1"/>
</dbReference>
<keyword evidence="6" id="KW-1185">Reference proteome</keyword>
<keyword evidence="1" id="KW-0805">Transcription regulation</keyword>
<dbReference type="Gene3D" id="3.40.1410.10">
    <property type="entry name" value="Chorismate lyase-like"/>
    <property type="match status" value="1"/>
</dbReference>
<keyword evidence="3" id="KW-0804">Transcription</keyword>
<dbReference type="Proteomes" id="UP000247476">
    <property type="component" value="Unassembled WGS sequence"/>
</dbReference>
<evidence type="ECO:0000256" key="3">
    <source>
        <dbReference type="ARBA" id="ARBA00023163"/>
    </source>
</evidence>
<dbReference type="InterPro" id="IPR000524">
    <property type="entry name" value="Tscrpt_reg_HTH_GntR"/>
</dbReference>
<dbReference type="SUPFAM" id="SSF64288">
    <property type="entry name" value="Chorismate lyase-like"/>
    <property type="match status" value="1"/>
</dbReference>
<organism evidence="5 6">
    <name type="scientific">Paenibacillus flagellatus</name>
    <dbReference type="NCBI Taxonomy" id="2211139"/>
    <lineage>
        <taxon>Bacteria</taxon>
        <taxon>Bacillati</taxon>
        <taxon>Bacillota</taxon>
        <taxon>Bacilli</taxon>
        <taxon>Bacillales</taxon>
        <taxon>Paenibacillaceae</taxon>
        <taxon>Paenibacillus</taxon>
    </lineage>
</organism>
<dbReference type="GO" id="GO:0003677">
    <property type="term" value="F:DNA binding"/>
    <property type="evidence" value="ECO:0007669"/>
    <property type="project" value="UniProtKB-KW"/>
</dbReference>
<reference evidence="5 6" key="1">
    <citation type="submission" date="2018-05" db="EMBL/GenBank/DDBJ databases">
        <title>Paenibacillus flagellatus sp. nov., isolated from selenium mineral soil.</title>
        <authorList>
            <person name="Dai X."/>
        </authorList>
    </citation>
    <scope>NUCLEOTIDE SEQUENCE [LARGE SCALE GENOMIC DNA]</scope>
    <source>
        <strain evidence="5 6">DXL2</strain>
    </source>
</reference>
<keyword evidence="2" id="KW-0238">DNA-binding</keyword>
<dbReference type="SMART" id="SM00345">
    <property type="entry name" value="HTH_GNTR"/>
    <property type="match status" value="1"/>
</dbReference>
<dbReference type="Gene3D" id="1.10.10.10">
    <property type="entry name" value="Winged helix-like DNA-binding domain superfamily/Winged helix DNA-binding domain"/>
    <property type="match status" value="1"/>
</dbReference>
<feature type="domain" description="HTH gntR-type" evidence="4">
    <location>
        <begin position="15"/>
        <end position="83"/>
    </location>
</feature>
<dbReference type="SMART" id="SM00866">
    <property type="entry name" value="UTRA"/>
    <property type="match status" value="1"/>
</dbReference>